<keyword evidence="1" id="KW-0732">Signal</keyword>
<dbReference type="Pfam" id="PF13568">
    <property type="entry name" value="OMP_b-brl_2"/>
    <property type="match status" value="1"/>
</dbReference>
<evidence type="ECO:0000313" key="3">
    <source>
        <dbReference type="EMBL" id="SFU57383.1"/>
    </source>
</evidence>
<dbReference type="InterPro" id="IPR036709">
    <property type="entry name" value="Autotransporte_beta_dom_sf"/>
</dbReference>
<gene>
    <name evidence="3" type="ORF">SAMN05216480_1086</name>
</gene>
<dbReference type="InterPro" id="IPR025665">
    <property type="entry name" value="Beta-barrel_OMP_2"/>
</dbReference>
<accession>A0A1I7H9L6</accession>
<dbReference type="SUPFAM" id="SSF103515">
    <property type="entry name" value="Autotransporter"/>
    <property type="match status" value="1"/>
</dbReference>
<evidence type="ECO:0000256" key="1">
    <source>
        <dbReference type="SAM" id="SignalP"/>
    </source>
</evidence>
<keyword evidence="4" id="KW-1185">Reference proteome</keyword>
<evidence type="ECO:0000313" key="4">
    <source>
        <dbReference type="Proteomes" id="UP000199138"/>
    </source>
</evidence>
<sequence>MKKLFLLVLICSTAVHAQDGFDVGILGGGNYAYYEYVGDEDVFAEYDAGLGYYLGVFVSVPIAPKVTFAPELLYARQTVKANGNTSDLIGGMFSMDVEADGKEDLLLLPLMFRLNLMKFDFAVGPQVGYSLARNITASAEGISIELDDESMEELFNYSDDPEDRISVNLNFDVGFYLTNRLKIGARYSYGLLLRDEVRTSVWQLGLSYGIL</sequence>
<evidence type="ECO:0000259" key="2">
    <source>
        <dbReference type="Pfam" id="PF13568"/>
    </source>
</evidence>
<dbReference type="Proteomes" id="UP000199138">
    <property type="component" value="Unassembled WGS sequence"/>
</dbReference>
<feature type="signal peptide" evidence="1">
    <location>
        <begin position="1"/>
        <end position="17"/>
    </location>
</feature>
<proteinExistence type="predicted"/>
<dbReference type="STRING" id="1224947.SAMN05216480_1086"/>
<organism evidence="3 4">
    <name type="scientific">Pustulibacterium marinum</name>
    <dbReference type="NCBI Taxonomy" id="1224947"/>
    <lineage>
        <taxon>Bacteria</taxon>
        <taxon>Pseudomonadati</taxon>
        <taxon>Bacteroidota</taxon>
        <taxon>Flavobacteriia</taxon>
        <taxon>Flavobacteriales</taxon>
        <taxon>Flavobacteriaceae</taxon>
        <taxon>Pustulibacterium</taxon>
    </lineage>
</organism>
<name>A0A1I7H9L6_9FLAO</name>
<dbReference type="RefSeq" id="WP_093025242.1">
    <property type="nucleotide sequence ID" value="NZ_FPBK01000008.1"/>
</dbReference>
<dbReference type="EMBL" id="FPBK01000008">
    <property type="protein sequence ID" value="SFU57383.1"/>
    <property type="molecule type" value="Genomic_DNA"/>
</dbReference>
<feature type="chain" id="PRO_5011619474" evidence="1">
    <location>
        <begin position="18"/>
        <end position="211"/>
    </location>
</feature>
<reference evidence="4" key="1">
    <citation type="submission" date="2016-10" db="EMBL/GenBank/DDBJ databases">
        <authorList>
            <person name="Varghese N."/>
            <person name="Submissions S."/>
        </authorList>
    </citation>
    <scope>NUCLEOTIDE SEQUENCE [LARGE SCALE GENOMIC DNA]</scope>
    <source>
        <strain evidence="4">CGMCC 1.12333</strain>
    </source>
</reference>
<dbReference type="OrthoDB" id="947434at2"/>
<dbReference type="AlphaFoldDB" id="A0A1I7H9L6"/>
<feature type="domain" description="Outer membrane protein beta-barrel" evidence="2">
    <location>
        <begin position="17"/>
        <end position="191"/>
    </location>
</feature>
<protein>
    <submittedName>
        <fullName evidence="3">Outer membrane protein beta-barrel domain-containing protein</fullName>
    </submittedName>
</protein>